<name>A0ABD4T6T3_9CYAN</name>
<dbReference type="AlphaFoldDB" id="A0ABD4T6T3"/>
<evidence type="ECO:0000313" key="1">
    <source>
        <dbReference type="EMBL" id="MCM1984163.1"/>
    </source>
</evidence>
<reference evidence="1 2" key="1">
    <citation type="journal article" date="2015" name="Genome Announc.">
        <title>Draft Genome Sequence of Filamentous Marine Cyanobacterium Lyngbya confervoides Strain BDU141951.</title>
        <authorList>
            <person name="Chandrababunaidu M.M."/>
            <person name="Sen D."/>
            <person name="Tripathy S."/>
        </authorList>
    </citation>
    <scope>NUCLEOTIDE SEQUENCE [LARGE SCALE GENOMIC DNA]</scope>
    <source>
        <strain evidence="1 2">BDU141951</strain>
    </source>
</reference>
<sequence length="138" mass="15537">MQLEFIPVEEFYFALTLCCKTLEEFGTPDLAAQVQVILAQRYGQSSTVAAAKQNTFNYTFRVHGADRETSNPWIASVSDWQGKVRLSSDFGWQLNGDRKPVRTDQFEQRGSFCQALKQHLTSELGLPLTADQGLQSQT</sequence>
<dbReference type="RefSeq" id="WP_166275826.1">
    <property type="nucleotide sequence ID" value="NZ_JTHE03000088.1"/>
</dbReference>
<proteinExistence type="predicted"/>
<protein>
    <submittedName>
        <fullName evidence="1">Uncharacterized protein</fullName>
    </submittedName>
</protein>
<dbReference type="Proteomes" id="UP000031561">
    <property type="component" value="Unassembled WGS sequence"/>
</dbReference>
<keyword evidence="2" id="KW-1185">Reference proteome</keyword>
<organism evidence="1 2">
    <name type="scientific">Lyngbya confervoides BDU141951</name>
    <dbReference type="NCBI Taxonomy" id="1574623"/>
    <lineage>
        <taxon>Bacteria</taxon>
        <taxon>Bacillati</taxon>
        <taxon>Cyanobacteriota</taxon>
        <taxon>Cyanophyceae</taxon>
        <taxon>Oscillatoriophycideae</taxon>
        <taxon>Oscillatoriales</taxon>
        <taxon>Microcoleaceae</taxon>
        <taxon>Lyngbya</taxon>
    </lineage>
</organism>
<dbReference type="EMBL" id="JTHE03000088">
    <property type="protein sequence ID" value="MCM1984163.1"/>
    <property type="molecule type" value="Genomic_DNA"/>
</dbReference>
<gene>
    <name evidence="1" type="ORF">QQ91_0015165</name>
</gene>
<comment type="caution">
    <text evidence="1">The sequence shown here is derived from an EMBL/GenBank/DDBJ whole genome shotgun (WGS) entry which is preliminary data.</text>
</comment>
<accession>A0ABD4T6T3</accession>
<evidence type="ECO:0000313" key="2">
    <source>
        <dbReference type="Proteomes" id="UP000031561"/>
    </source>
</evidence>